<comment type="caution">
    <text evidence="2">The sequence shown here is derived from an EMBL/GenBank/DDBJ whole genome shotgun (WGS) entry which is preliminary data.</text>
</comment>
<dbReference type="AlphaFoldDB" id="A0A843U0V6"/>
<dbReference type="Proteomes" id="UP000652761">
    <property type="component" value="Unassembled WGS sequence"/>
</dbReference>
<accession>A0A843U0V6</accession>
<evidence type="ECO:0000256" key="1">
    <source>
        <dbReference type="SAM" id="MobiDB-lite"/>
    </source>
</evidence>
<organism evidence="2 3">
    <name type="scientific">Colocasia esculenta</name>
    <name type="common">Wild taro</name>
    <name type="synonym">Arum esculentum</name>
    <dbReference type="NCBI Taxonomy" id="4460"/>
    <lineage>
        <taxon>Eukaryota</taxon>
        <taxon>Viridiplantae</taxon>
        <taxon>Streptophyta</taxon>
        <taxon>Embryophyta</taxon>
        <taxon>Tracheophyta</taxon>
        <taxon>Spermatophyta</taxon>
        <taxon>Magnoliopsida</taxon>
        <taxon>Liliopsida</taxon>
        <taxon>Araceae</taxon>
        <taxon>Aroideae</taxon>
        <taxon>Colocasieae</taxon>
        <taxon>Colocasia</taxon>
    </lineage>
</organism>
<protein>
    <submittedName>
        <fullName evidence="2">Uncharacterized protein</fullName>
    </submittedName>
</protein>
<proteinExistence type="predicted"/>
<dbReference type="EMBL" id="NMUH01000254">
    <property type="protein sequence ID" value="MQL75510.1"/>
    <property type="molecule type" value="Genomic_DNA"/>
</dbReference>
<evidence type="ECO:0000313" key="3">
    <source>
        <dbReference type="Proteomes" id="UP000652761"/>
    </source>
</evidence>
<feature type="region of interest" description="Disordered" evidence="1">
    <location>
        <begin position="1"/>
        <end position="23"/>
    </location>
</feature>
<sequence length="155" mass="17481">MRGPGQGSEDHRQPRSYGLDGLRPGVDEEGLLGVLLSSLGYWTTAGERHELECAPTFRELFDWTHKRKGMDNYVSESARTVSETYDRTMVDRYVESTPQPDLDPGAWAVVAGGPSVRLWGQPKYYSSVVLICEFGHSSSIRESICCDARQWWRGH</sequence>
<evidence type="ECO:0000313" key="2">
    <source>
        <dbReference type="EMBL" id="MQL75510.1"/>
    </source>
</evidence>
<reference evidence="2" key="1">
    <citation type="submission" date="2017-07" db="EMBL/GenBank/DDBJ databases">
        <title>Taro Niue Genome Assembly and Annotation.</title>
        <authorList>
            <person name="Atibalentja N."/>
            <person name="Keating K."/>
            <person name="Fields C.J."/>
        </authorList>
    </citation>
    <scope>NUCLEOTIDE SEQUENCE</scope>
    <source>
        <strain evidence="2">Niue_2</strain>
        <tissue evidence="2">Leaf</tissue>
    </source>
</reference>
<gene>
    <name evidence="2" type="ORF">Taro_007877</name>
</gene>
<keyword evidence="3" id="KW-1185">Reference proteome</keyword>
<name>A0A843U0V6_COLES</name>